<proteinExistence type="predicted"/>
<name>D7MPW6_ARALL</name>
<feature type="region of interest" description="Disordered" evidence="1">
    <location>
        <begin position="139"/>
        <end position="167"/>
    </location>
</feature>
<evidence type="ECO:0000313" key="3">
    <source>
        <dbReference type="Proteomes" id="UP000008694"/>
    </source>
</evidence>
<evidence type="ECO:0000313" key="2">
    <source>
        <dbReference type="EMBL" id="EFH39615.1"/>
    </source>
</evidence>
<dbReference type="AlphaFoldDB" id="D7MPW6"/>
<protein>
    <submittedName>
        <fullName evidence="2">Predicted protein</fullName>
    </submittedName>
</protein>
<sequence>MAEKGVAAATDRGLSERREEESSWIKEWNLLETTEQRPKALTSPMLLTMRRRIESGSLCLDGRISLITEKFKVLTDEEENVVGEREIDAVNEKDKDVVFDVEKSCSLCSCFEQKLRSGEKCFEIKELAKDSLCEASREKGDFSRVREIPQERDNYSTSATQGEYPPDIQCKDKFLMQMVMDKARKPSL</sequence>
<keyword evidence="3" id="KW-1185">Reference proteome</keyword>
<dbReference type="EMBL" id="GL348720">
    <property type="protein sequence ID" value="EFH39615.1"/>
    <property type="molecule type" value="Genomic_DNA"/>
</dbReference>
<dbReference type="HOGENOM" id="CLU_1442906_0_0_1"/>
<organism evidence="3">
    <name type="scientific">Arabidopsis lyrata subsp. lyrata</name>
    <name type="common">Lyre-leaved rock-cress</name>
    <dbReference type="NCBI Taxonomy" id="81972"/>
    <lineage>
        <taxon>Eukaryota</taxon>
        <taxon>Viridiplantae</taxon>
        <taxon>Streptophyta</taxon>
        <taxon>Embryophyta</taxon>
        <taxon>Tracheophyta</taxon>
        <taxon>Spermatophyta</taxon>
        <taxon>Magnoliopsida</taxon>
        <taxon>eudicotyledons</taxon>
        <taxon>Gunneridae</taxon>
        <taxon>Pentapetalae</taxon>
        <taxon>rosids</taxon>
        <taxon>malvids</taxon>
        <taxon>Brassicales</taxon>
        <taxon>Brassicaceae</taxon>
        <taxon>Camelineae</taxon>
        <taxon>Arabidopsis</taxon>
    </lineage>
</organism>
<accession>D7MPW6</accession>
<dbReference type="Proteomes" id="UP000008694">
    <property type="component" value="Unassembled WGS sequence"/>
</dbReference>
<dbReference type="Gramene" id="Al_scaffold_0008_77">
    <property type="protein sequence ID" value="Al_scaffold_0008_77"/>
    <property type="gene ID" value="Al_scaffold_0008_77"/>
</dbReference>
<feature type="region of interest" description="Disordered" evidence="1">
    <location>
        <begin position="1"/>
        <end position="22"/>
    </location>
</feature>
<reference evidence="3" key="1">
    <citation type="journal article" date="2011" name="Nat. Genet.">
        <title>The Arabidopsis lyrata genome sequence and the basis of rapid genome size change.</title>
        <authorList>
            <person name="Hu T.T."/>
            <person name="Pattyn P."/>
            <person name="Bakker E.G."/>
            <person name="Cao J."/>
            <person name="Cheng J.-F."/>
            <person name="Clark R.M."/>
            <person name="Fahlgren N."/>
            <person name="Fawcett J.A."/>
            <person name="Grimwood J."/>
            <person name="Gundlach H."/>
            <person name="Haberer G."/>
            <person name="Hollister J.D."/>
            <person name="Ossowski S."/>
            <person name="Ottilar R.P."/>
            <person name="Salamov A.A."/>
            <person name="Schneeberger K."/>
            <person name="Spannagl M."/>
            <person name="Wang X."/>
            <person name="Yang L."/>
            <person name="Nasrallah M.E."/>
            <person name="Bergelson J."/>
            <person name="Carrington J.C."/>
            <person name="Gaut B.S."/>
            <person name="Schmutz J."/>
            <person name="Mayer K.F.X."/>
            <person name="Van de Peer Y."/>
            <person name="Grigoriev I.V."/>
            <person name="Nordborg M."/>
            <person name="Weigel D."/>
            <person name="Guo Y.-L."/>
        </authorList>
    </citation>
    <scope>NUCLEOTIDE SEQUENCE [LARGE SCALE GENOMIC DNA]</scope>
    <source>
        <strain evidence="3">cv. MN47</strain>
    </source>
</reference>
<feature type="compositionally biased region" description="Basic and acidic residues" evidence="1">
    <location>
        <begin position="13"/>
        <end position="22"/>
    </location>
</feature>
<gene>
    <name evidence="2" type="ORF">ARALYDRAFT_683257</name>
</gene>
<feature type="compositionally biased region" description="Basic and acidic residues" evidence="1">
    <location>
        <begin position="139"/>
        <end position="154"/>
    </location>
</feature>
<evidence type="ECO:0000256" key="1">
    <source>
        <dbReference type="SAM" id="MobiDB-lite"/>
    </source>
</evidence>